<organism evidence="2 3">
    <name type="scientific">Muriicola soli</name>
    <dbReference type="NCBI Taxonomy" id="2507538"/>
    <lineage>
        <taxon>Bacteria</taxon>
        <taxon>Pseudomonadati</taxon>
        <taxon>Bacteroidota</taxon>
        <taxon>Flavobacteriia</taxon>
        <taxon>Flavobacteriales</taxon>
        <taxon>Flavobacteriaceae</taxon>
        <taxon>Muriicola</taxon>
    </lineage>
</organism>
<reference evidence="2 3" key="1">
    <citation type="submission" date="2019-01" db="EMBL/GenBank/DDBJ databases">
        <title>Muriicola soli sp. nov., isolated from soil.</title>
        <authorList>
            <person name="Kang H.J."/>
            <person name="Kim S.B."/>
        </authorList>
    </citation>
    <scope>NUCLEOTIDE SEQUENCE [LARGE SCALE GENOMIC DNA]</scope>
    <source>
        <strain evidence="2 3">MMS17-SY002</strain>
    </source>
</reference>
<name>A0A411ECY6_9FLAO</name>
<evidence type="ECO:0000313" key="2">
    <source>
        <dbReference type="EMBL" id="QBA65317.1"/>
    </source>
</evidence>
<dbReference type="Gene3D" id="2.40.100.10">
    <property type="entry name" value="Cyclophilin-like"/>
    <property type="match status" value="1"/>
</dbReference>
<dbReference type="Pfam" id="PF00160">
    <property type="entry name" value="Pro_isomerase"/>
    <property type="match status" value="1"/>
</dbReference>
<protein>
    <recommendedName>
        <fullName evidence="1">PPIase cyclophilin-type domain-containing protein</fullName>
    </recommendedName>
</protein>
<sequence>MGLLQKYLVFGEVVEGMGVIHSIAKVNTDDMNRPLEDFRILSLKVVE</sequence>
<dbReference type="OrthoDB" id="9807797at2"/>
<dbReference type="InterPro" id="IPR002130">
    <property type="entry name" value="Cyclophilin-type_PPIase_dom"/>
</dbReference>
<evidence type="ECO:0000313" key="3">
    <source>
        <dbReference type="Proteomes" id="UP000290889"/>
    </source>
</evidence>
<accession>A0A411ECY6</accession>
<dbReference type="InterPro" id="IPR029000">
    <property type="entry name" value="Cyclophilin-like_dom_sf"/>
</dbReference>
<dbReference type="EMBL" id="CP035544">
    <property type="protein sequence ID" value="QBA65317.1"/>
    <property type="molecule type" value="Genomic_DNA"/>
</dbReference>
<proteinExistence type="predicted"/>
<dbReference type="Proteomes" id="UP000290889">
    <property type="component" value="Chromosome"/>
</dbReference>
<dbReference type="KEGG" id="mur:EQY75_12720"/>
<dbReference type="GO" id="GO:0003755">
    <property type="term" value="F:peptidyl-prolyl cis-trans isomerase activity"/>
    <property type="evidence" value="ECO:0007669"/>
    <property type="project" value="InterPro"/>
</dbReference>
<evidence type="ECO:0000259" key="1">
    <source>
        <dbReference type="Pfam" id="PF00160"/>
    </source>
</evidence>
<keyword evidence="3" id="KW-1185">Reference proteome</keyword>
<dbReference type="SUPFAM" id="SSF50891">
    <property type="entry name" value="Cyclophilin-like"/>
    <property type="match status" value="1"/>
</dbReference>
<gene>
    <name evidence="2" type="ORF">EQY75_12720</name>
</gene>
<dbReference type="AlphaFoldDB" id="A0A411ECY6"/>
<feature type="domain" description="PPIase cyclophilin-type" evidence="1">
    <location>
        <begin position="5"/>
        <end position="45"/>
    </location>
</feature>